<dbReference type="AlphaFoldDB" id="A0A1F7I3E3"/>
<dbReference type="PANTHER" id="PTHR39664:SF2">
    <property type="entry name" value="NUCLEIC ACID-BINDING PROTEIN, CONTAINING PIN DOMAIN-RELATED"/>
    <property type="match status" value="1"/>
</dbReference>
<dbReference type="Pfam" id="PF01850">
    <property type="entry name" value="PIN"/>
    <property type="match status" value="1"/>
</dbReference>
<organism evidence="2 3">
    <name type="scientific">Candidatus Roizmanbacteria bacterium RIFCSPHIGHO2_12_FULL_41_11</name>
    <dbReference type="NCBI Taxonomy" id="1802052"/>
    <lineage>
        <taxon>Bacteria</taxon>
        <taxon>Candidatus Roizmaniibacteriota</taxon>
    </lineage>
</organism>
<dbReference type="InterPro" id="IPR002716">
    <property type="entry name" value="PIN_dom"/>
</dbReference>
<dbReference type="EMBL" id="MGAC01000032">
    <property type="protein sequence ID" value="OGK37772.1"/>
    <property type="molecule type" value="Genomic_DNA"/>
</dbReference>
<feature type="domain" description="PIN" evidence="1">
    <location>
        <begin position="2"/>
        <end position="125"/>
    </location>
</feature>
<protein>
    <recommendedName>
        <fullName evidence="1">PIN domain-containing protein</fullName>
    </recommendedName>
</protein>
<dbReference type="SUPFAM" id="SSF88723">
    <property type="entry name" value="PIN domain-like"/>
    <property type="match status" value="1"/>
</dbReference>
<dbReference type="SMART" id="SM00670">
    <property type="entry name" value="PINc"/>
    <property type="match status" value="1"/>
</dbReference>
<accession>A0A1F7I3E3</accession>
<name>A0A1F7I3E3_9BACT</name>
<evidence type="ECO:0000313" key="3">
    <source>
        <dbReference type="Proteomes" id="UP000176803"/>
    </source>
</evidence>
<dbReference type="Gene3D" id="3.40.50.1010">
    <property type="entry name" value="5'-nuclease"/>
    <property type="match status" value="1"/>
</dbReference>
<evidence type="ECO:0000259" key="1">
    <source>
        <dbReference type="SMART" id="SM00670"/>
    </source>
</evidence>
<sequence length="128" mass="15063">MKKIVVDTNALLRFFLNDLPQQKKAVEALLLRAKQAKVKLLIAQITIFELCFVLDKYYHFKKEEIVERLKVLISTDYLYVESREIFLSALILYAISTNSFVDCFLVTTAQEEKAELFSFDRKLDRFKN</sequence>
<dbReference type="InterPro" id="IPR029060">
    <property type="entry name" value="PIN-like_dom_sf"/>
</dbReference>
<gene>
    <name evidence="2" type="ORF">A3F03_01650</name>
</gene>
<dbReference type="PANTHER" id="PTHR39664">
    <property type="match status" value="1"/>
</dbReference>
<dbReference type="Proteomes" id="UP000176803">
    <property type="component" value="Unassembled WGS sequence"/>
</dbReference>
<evidence type="ECO:0000313" key="2">
    <source>
        <dbReference type="EMBL" id="OGK37772.1"/>
    </source>
</evidence>
<comment type="caution">
    <text evidence="2">The sequence shown here is derived from an EMBL/GenBank/DDBJ whole genome shotgun (WGS) entry which is preliminary data.</text>
</comment>
<proteinExistence type="predicted"/>
<reference evidence="2 3" key="1">
    <citation type="journal article" date="2016" name="Nat. Commun.">
        <title>Thousands of microbial genomes shed light on interconnected biogeochemical processes in an aquifer system.</title>
        <authorList>
            <person name="Anantharaman K."/>
            <person name="Brown C.T."/>
            <person name="Hug L.A."/>
            <person name="Sharon I."/>
            <person name="Castelle C.J."/>
            <person name="Probst A.J."/>
            <person name="Thomas B.C."/>
            <person name="Singh A."/>
            <person name="Wilkins M.J."/>
            <person name="Karaoz U."/>
            <person name="Brodie E.L."/>
            <person name="Williams K.H."/>
            <person name="Hubbard S.S."/>
            <person name="Banfield J.F."/>
        </authorList>
    </citation>
    <scope>NUCLEOTIDE SEQUENCE [LARGE SCALE GENOMIC DNA]</scope>
</reference>